<keyword evidence="1" id="KW-0479">Metal-binding</keyword>
<evidence type="ECO:0000313" key="4">
    <source>
        <dbReference type="EMBL" id="MBM7591640.1"/>
    </source>
</evidence>
<dbReference type="AlphaFoldDB" id="A0A938Y5I7"/>
<dbReference type="Pfam" id="PF01522">
    <property type="entry name" value="Polysacc_deac_1"/>
    <property type="match status" value="1"/>
</dbReference>
<evidence type="ECO:0000256" key="1">
    <source>
        <dbReference type="ARBA" id="ARBA00022723"/>
    </source>
</evidence>
<feature type="domain" description="NodB homology" evidence="3">
    <location>
        <begin position="57"/>
        <end position="239"/>
    </location>
</feature>
<protein>
    <submittedName>
        <fullName evidence="4">Polysaccharide deacetylase family sporulation protein PdaB</fullName>
    </submittedName>
</protein>
<dbReference type="GO" id="GO:0046872">
    <property type="term" value="F:metal ion binding"/>
    <property type="evidence" value="ECO:0007669"/>
    <property type="project" value="UniProtKB-KW"/>
</dbReference>
<dbReference type="GO" id="GO:0005975">
    <property type="term" value="P:carbohydrate metabolic process"/>
    <property type="evidence" value="ECO:0007669"/>
    <property type="project" value="InterPro"/>
</dbReference>
<sequence>MSNKERVKVLRIGLCFLMVFSLLSDQARSSNEPSGRKGRPYFEQRGEIVWEVPTEQKVIAITFDDGPNPLYTPQVLRLLRQYEAKATFFLVGSHVRQFPTLTRQIVAEGNEVANHTYNHKYLNHLSNAKIVEELEQAQEEIHAATGQFPSLFRSPGGYYDERIVNLVKKCGFLMIMWSWHQDTRDWSNPGVNAIVKKVLGNVHNGDIVLFHDHGGDRTQTLEALTLILPVLKSRGYKFVTVSELLSLKNKFSTAPDSTKKNENASSDK</sequence>
<accession>A0A938Y5I7</accession>
<proteinExistence type="predicted"/>
<name>A0A938Y5I7_9BACL</name>
<dbReference type="InterPro" id="IPR050248">
    <property type="entry name" value="Polysacc_deacetylase_ArnD"/>
</dbReference>
<dbReference type="InterPro" id="IPR011330">
    <property type="entry name" value="Glyco_hydro/deAcase_b/a-brl"/>
</dbReference>
<dbReference type="GO" id="GO:0016810">
    <property type="term" value="F:hydrolase activity, acting on carbon-nitrogen (but not peptide) bonds"/>
    <property type="evidence" value="ECO:0007669"/>
    <property type="project" value="InterPro"/>
</dbReference>
<reference evidence="4" key="1">
    <citation type="submission" date="2021-01" db="EMBL/GenBank/DDBJ databases">
        <title>Genomic Encyclopedia of Type Strains, Phase IV (KMG-IV): sequencing the most valuable type-strain genomes for metagenomic binning, comparative biology and taxonomic classification.</title>
        <authorList>
            <person name="Goeker M."/>
        </authorList>
    </citation>
    <scope>NUCLEOTIDE SEQUENCE</scope>
    <source>
        <strain evidence="4">DSM 25523</strain>
    </source>
</reference>
<keyword evidence="5" id="KW-1185">Reference proteome</keyword>
<evidence type="ECO:0000259" key="3">
    <source>
        <dbReference type="PROSITE" id="PS51677"/>
    </source>
</evidence>
<dbReference type="CDD" id="cd10917">
    <property type="entry name" value="CE4_NodB_like_6s_7s"/>
    <property type="match status" value="1"/>
</dbReference>
<dbReference type="Gene3D" id="3.20.20.370">
    <property type="entry name" value="Glycoside hydrolase/deacetylase"/>
    <property type="match status" value="1"/>
</dbReference>
<dbReference type="PROSITE" id="PS51677">
    <property type="entry name" value="NODB"/>
    <property type="match status" value="1"/>
</dbReference>
<comment type="caution">
    <text evidence="4">The sequence shown here is derived from an EMBL/GenBank/DDBJ whole genome shotgun (WGS) entry which is preliminary data.</text>
</comment>
<dbReference type="Proteomes" id="UP000717624">
    <property type="component" value="Unassembled WGS sequence"/>
</dbReference>
<dbReference type="SUPFAM" id="SSF88713">
    <property type="entry name" value="Glycoside hydrolase/deacetylase"/>
    <property type="match status" value="1"/>
</dbReference>
<keyword evidence="2" id="KW-0378">Hydrolase</keyword>
<dbReference type="InterPro" id="IPR002509">
    <property type="entry name" value="NODB_dom"/>
</dbReference>
<dbReference type="EMBL" id="JAFBEB010000013">
    <property type="protein sequence ID" value="MBM7591640.1"/>
    <property type="molecule type" value="Genomic_DNA"/>
</dbReference>
<dbReference type="GO" id="GO:0016020">
    <property type="term" value="C:membrane"/>
    <property type="evidence" value="ECO:0007669"/>
    <property type="project" value="TreeGrafter"/>
</dbReference>
<dbReference type="PANTHER" id="PTHR10587:SF133">
    <property type="entry name" value="CHITIN DEACETYLASE 1-RELATED"/>
    <property type="match status" value="1"/>
</dbReference>
<gene>
    <name evidence="4" type="ORF">JOD01_003291</name>
</gene>
<evidence type="ECO:0000256" key="2">
    <source>
        <dbReference type="ARBA" id="ARBA00022801"/>
    </source>
</evidence>
<evidence type="ECO:0000313" key="5">
    <source>
        <dbReference type="Proteomes" id="UP000717624"/>
    </source>
</evidence>
<dbReference type="PANTHER" id="PTHR10587">
    <property type="entry name" value="GLYCOSYL TRANSFERASE-RELATED"/>
    <property type="match status" value="1"/>
</dbReference>
<organism evidence="4 5">
    <name type="scientific">Brevibacillus fulvus</name>
    <dbReference type="NCBI Taxonomy" id="1125967"/>
    <lineage>
        <taxon>Bacteria</taxon>
        <taxon>Bacillati</taxon>
        <taxon>Bacillota</taxon>
        <taxon>Bacilli</taxon>
        <taxon>Bacillales</taxon>
        <taxon>Paenibacillaceae</taxon>
        <taxon>Brevibacillus</taxon>
    </lineage>
</organism>